<accession>A0A7Z0TXS5</accession>
<dbReference type="RefSeq" id="WP_180543421.1">
    <property type="nucleotide sequence ID" value="NZ_JACCJZ010000005.1"/>
</dbReference>
<feature type="domain" description="Methyltransferase small" evidence="6">
    <location>
        <begin position="104"/>
        <end position="191"/>
    </location>
</feature>
<dbReference type="EMBL" id="JACCJZ010000005">
    <property type="protein sequence ID" value="NYZ61657.1"/>
    <property type="molecule type" value="Genomic_DNA"/>
</dbReference>
<protein>
    <recommendedName>
        <fullName evidence="5">Release factor glutamine methyltransferase</fullName>
        <shortName evidence="5">RF MTase</shortName>
        <ecNumber evidence="5">2.1.1.297</ecNumber>
    </recommendedName>
    <alternativeName>
        <fullName evidence="5">N5-glutamine methyltransferase PrmC</fullName>
    </alternativeName>
    <alternativeName>
        <fullName evidence="5">Protein-(glutamine-N5) MTase PrmC</fullName>
    </alternativeName>
    <alternativeName>
        <fullName evidence="5">Protein-glutamine N-methyltransferase PrmC</fullName>
    </alternativeName>
</protein>
<dbReference type="InterPro" id="IPR029063">
    <property type="entry name" value="SAM-dependent_MTases_sf"/>
</dbReference>
<keyword evidence="2 5" id="KW-0808">Transferase</keyword>
<dbReference type="InterPro" id="IPR007848">
    <property type="entry name" value="Small_mtfrase_dom"/>
</dbReference>
<feature type="binding site" evidence="5">
    <location>
        <position position="170"/>
    </location>
    <ligand>
        <name>S-adenosyl-L-methionine</name>
        <dbReference type="ChEBI" id="CHEBI:59789"/>
    </ligand>
</feature>
<dbReference type="InterPro" id="IPR040758">
    <property type="entry name" value="PrmC_N"/>
</dbReference>
<dbReference type="InterPro" id="IPR050320">
    <property type="entry name" value="N5-glutamine_MTase"/>
</dbReference>
<dbReference type="NCBIfam" id="TIGR00536">
    <property type="entry name" value="hemK_fam"/>
    <property type="match status" value="1"/>
</dbReference>
<sequence>MDTTHPTRLDAVLRAASMRIDPLDARWLLAHVCGRAQGWLYAHGDAVLSEAQTATFEALVSRRAAGEPVAYLIGSRAFWRLELAVSPATLIPRPETELLVEAALARLPPRRPARAADLGTGSGAIALAVAGERPDVSVVATDASEAALEIARRNAARHALDRVEFRFGDWYGPLAGLRFDMLLSNPPYIASGDPHLSRGDLRHEPPAALVSGPDGLDALRVLAAGASNHLHPGGWILVEHGFDQGPAVRALFAAQGLIQVDTLRDLEARDRVTLGRRPPAPGGA</sequence>
<evidence type="ECO:0000256" key="4">
    <source>
        <dbReference type="ARBA" id="ARBA00048391"/>
    </source>
</evidence>
<dbReference type="InterPro" id="IPR002052">
    <property type="entry name" value="DNA_methylase_N6_adenine_CS"/>
</dbReference>
<dbReference type="NCBIfam" id="TIGR03534">
    <property type="entry name" value="RF_mod_PrmC"/>
    <property type="match status" value="1"/>
</dbReference>
<gene>
    <name evidence="5 8" type="primary">prmC</name>
    <name evidence="8" type="ORF">H0E82_02590</name>
</gene>
<dbReference type="PANTHER" id="PTHR18895:SF74">
    <property type="entry name" value="MTRF1L RELEASE FACTOR GLUTAMINE METHYLTRANSFERASE"/>
    <property type="match status" value="1"/>
</dbReference>
<comment type="catalytic activity">
    <reaction evidence="4 5">
        <text>L-glutaminyl-[peptide chain release factor] + S-adenosyl-L-methionine = N(5)-methyl-L-glutaminyl-[peptide chain release factor] + S-adenosyl-L-homocysteine + H(+)</text>
        <dbReference type="Rhea" id="RHEA:42896"/>
        <dbReference type="Rhea" id="RHEA-COMP:10271"/>
        <dbReference type="Rhea" id="RHEA-COMP:10272"/>
        <dbReference type="ChEBI" id="CHEBI:15378"/>
        <dbReference type="ChEBI" id="CHEBI:30011"/>
        <dbReference type="ChEBI" id="CHEBI:57856"/>
        <dbReference type="ChEBI" id="CHEBI:59789"/>
        <dbReference type="ChEBI" id="CHEBI:61891"/>
        <dbReference type="EC" id="2.1.1.297"/>
    </reaction>
</comment>
<dbReference type="Gene3D" id="1.10.8.10">
    <property type="entry name" value="DNA helicase RuvA subunit, C-terminal domain"/>
    <property type="match status" value="1"/>
</dbReference>
<keyword evidence="1 5" id="KW-0489">Methyltransferase</keyword>
<evidence type="ECO:0000313" key="9">
    <source>
        <dbReference type="Proteomes" id="UP000589896"/>
    </source>
</evidence>
<feature type="binding site" evidence="5">
    <location>
        <begin position="185"/>
        <end position="188"/>
    </location>
    <ligand>
        <name>substrate</name>
    </ligand>
</feature>
<keyword evidence="3 5" id="KW-0949">S-adenosyl-L-methionine</keyword>
<feature type="binding site" evidence="5">
    <location>
        <position position="142"/>
    </location>
    <ligand>
        <name>S-adenosyl-L-methionine</name>
        <dbReference type="ChEBI" id="CHEBI:59789"/>
    </ligand>
</feature>
<dbReference type="Proteomes" id="UP000589896">
    <property type="component" value="Unassembled WGS sequence"/>
</dbReference>
<dbReference type="PANTHER" id="PTHR18895">
    <property type="entry name" value="HEMK METHYLTRANSFERASE"/>
    <property type="match status" value="1"/>
</dbReference>
<evidence type="ECO:0000256" key="5">
    <source>
        <dbReference type="HAMAP-Rule" id="MF_02126"/>
    </source>
</evidence>
<evidence type="ECO:0000256" key="2">
    <source>
        <dbReference type="ARBA" id="ARBA00022679"/>
    </source>
</evidence>
<dbReference type="SUPFAM" id="SSF53335">
    <property type="entry name" value="S-adenosyl-L-methionine-dependent methyltransferases"/>
    <property type="match status" value="1"/>
</dbReference>
<evidence type="ECO:0000259" key="7">
    <source>
        <dbReference type="Pfam" id="PF17827"/>
    </source>
</evidence>
<comment type="caution">
    <text evidence="8">The sequence shown here is derived from an EMBL/GenBank/DDBJ whole genome shotgun (WGS) entry which is preliminary data.</text>
</comment>
<dbReference type="EC" id="2.1.1.297" evidence="5"/>
<evidence type="ECO:0000259" key="6">
    <source>
        <dbReference type="Pfam" id="PF05175"/>
    </source>
</evidence>
<dbReference type="Pfam" id="PF17827">
    <property type="entry name" value="PrmC_N"/>
    <property type="match status" value="1"/>
</dbReference>
<dbReference type="GO" id="GO:0102559">
    <property type="term" value="F:peptide chain release factor N(5)-glutamine methyltransferase activity"/>
    <property type="evidence" value="ECO:0007669"/>
    <property type="project" value="UniProtKB-EC"/>
</dbReference>
<dbReference type="GO" id="GO:0032259">
    <property type="term" value="P:methylation"/>
    <property type="evidence" value="ECO:0007669"/>
    <property type="project" value="UniProtKB-KW"/>
</dbReference>
<dbReference type="HAMAP" id="MF_02126">
    <property type="entry name" value="RF_methyltr_PrmC"/>
    <property type="match status" value="1"/>
</dbReference>
<dbReference type="InterPro" id="IPR004556">
    <property type="entry name" value="HemK-like"/>
</dbReference>
<dbReference type="Pfam" id="PF05175">
    <property type="entry name" value="MTS"/>
    <property type="match status" value="1"/>
</dbReference>
<dbReference type="InterPro" id="IPR019874">
    <property type="entry name" value="RF_methyltr_PrmC"/>
</dbReference>
<name>A0A7Z0TXS5_9GAMM</name>
<organism evidence="8 9">
    <name type="scientific">Luteimonas deserti</name>
    <dbReference type="NCBI Taxonomy" id="2752306"/>
    <lineage>
        <taxon>Bacteria</taxon>
        <taxon>Pseudomonadati</taxon>
        <taxon>Pseudomonadota</taxon>
        <taxon>Gammaproteobacteria</taxon>
        <taxon>Lysobacterales</taxon>
        <taxon>Lysobacteraceae</taxon>
        <taxon>Luteimonas</taxon>
    </lineage>
</organism>
<feature type="binding site" evidence="5">
    <location>
        <begin position="119"/>
        <end position="123"/>
    </location>
    <ligand>
        <name>S-adenosyl-L-methionine</name>
        <dbReference type="ChEBI" id="CHEBI:59789"/>
    </ligand>
</feature>
<comment type="function">
    <text evidence="5">Methylates the class 1 translation termination release factors RF1/PrfA and RF2/PrfB on the glutamine residue of the universally conserved GGQ motif.</text>
</comment>
<dbReference type="GO" id="GO:0003676">
    <property type="term" value="F:nucleic acid binding"/>
    <property type="evidence" value="ECO:0007669"/>
    <property type="project" value="InterPro"/>
</dbReference>
<feature type="domain" description="Release factor glutamine methyltransferase N-terminal" evidence="7">
    <location>
        <begin position="11"/>
        <end position="74"/>
    </location>
</feature>
<comment type="similarity">
    <text evidence="5">Belongs to the protein N5-glutamine methyltransferase family. PrmC subfamily.</text>
</comment>
<reference evidence="8 9" key="1">
    <citation type="submission" date="2020-07" db="EMBL/GenBank/DDBJ databases">
        <title>isolation of Luteimonas sp. SJ-16.</title>
        <authorList>
            <person name="Huang X.-X."/>
            <person name="Xu L."/>
            <person name="Sun J.-Q."/>
        </authorList>
    </citation>
    <scope>NUCLEOTIDE SEQUENCE [LARGE SCALE GENOMIC DNA]</scope>
    <source>
        <strain evidence="8 9">SJ-16</strain>
    </source>
</reference>
<dbReference type="AlphaFoldDB" id="A0A7Z0TXS5"/>
<keyword evidence="9" id="KW-1185">Reference proteome</keyword>
<dbReference type="Gene3D" id="3.40.50.150">
    <property type="entry name" value="Vaccinia Virus protein VP39"/>
    <property type="match status" value="1"/>
</dbReference>
<proteinExistence type="inferred from homology"/>
<dbReference type="FunFam" id="3.40.50.150:FF:000053">
    <property type="entry name" value="Release factor glutamine methyltransferase"/>
    <property type="match status" value="1"/>
</dbReference>
<dbReference type="PROSITE" id="PS00092">
    <property type="entry name" value="N6_MTASE"/>
    <property type="match status" value="1"/>
</dbReference>
<evidence type="ECO:0000256" key="3">
    <source>
        <dbReference type="ARBA" id="ARBA00022691"/>
    </source>
</evidence>
<evidence type="ECO:0000256" key="1">
    <source>
        <dbReference type="ARBA" id="ARBA00022603"/>
    </source>
</evidence>
<dbReference type="CDD" id="cd02440">
    <property type="entry name" value="AdoMet_MTases"/>
    <property type="match status" value="1"/>
</dbReference>
<evidence type="ECO:0000313" key="8">
    <source>
        <dbReference type="EMBL" id="NYZ61657.1"/>
    </source>
</evidence>
<feature type="binding site" evidence="5">
    <location>
        <position position="185"/>
    </location>
    <ligand>
        <name>S-adenosyl-L-methionine</name>
        <dbReference type="ChEBI" id="CHEBI:59789"/>
    </ligand>
</feature>